<evidence type="ECO:0008006" key="3">
    <source>
        <dbReference type="Google" id="ProtNLM"/>
    </source>
</evidence>
<organism evidence="1 2">
    <name type="scientific">Mariniplasma anaerobium</name>
    <dbReference type="NCBI Taxonomy" id="2735436"/>
    <lineage>
        <taxon>Bacteria</taxon>
        <taxon>Bacillati</taxon>
        <taxon>Mycoplasmatota</taxon>
        <taxon>Mollicutes</taxon>
        <taxon>Acholeplasmatales</taxon>
        <taxon>Acholeplasmataceae</taxon>
        <taxon>Mariniplasma</taxon>
    </lineage>
</organism>
<name>A0A7U9TJI4_9MOLU</name>
<dbReference type="Proteomes" id="UP000620133">
    <property type="component" value="Chromosome"/>
</dbReference>
<dbReference type="InterPro" id="IPR027024">
    <property type="entry name" value="UCP027386_ABC_sbc_TM0202"/>
</dbReference>
<dbReference type="EMBL" id="AP024412">
    <property type="protein sequence ID" value="BCR36449.1"/>
    <property type="molecule type" value="Genomic_DNA"/>
</dbReference>
<evidence type="ECO:0000313" key="1">
    <source>
        <dbReference type="EMBL" id="BCR36449.1"/>
    </source>
</evidence>
<sequence length="299" mass="33610">MLNKKLIFTLLFMSLLFIVTGCKRETISMVVPYGGPQFAQLYMQDDKNYDVTIVEGADPLVAAFGSSGYDVIFAPTNLGAKLYDSKPDYQLIASISWGSYYLVSESDFTLNDLTDSEIVSFGQNQTPDAILKYILSENDIVPNFDYKDSLSSVVSSFILDSSKIYLLSEPSLSILSQTHTLTIIDLQDEYETLTGYESYPQASVFAYKDLSEQQVSQIKEDLESSIENLNTNKEQTATLAIYLGIVMEESVIISAIPRFHIKYVDALDAKDDIIAYLELLQDFNPNFIGEELPDQSFYR</sequence>
<dbReference type="Gene3D" id="3.40.190.10">
    <property type="entry name" value="Periplasmic binding protein-like II"/>
    <property type="match status" value="2"/>
</dbReference>
<accession>A0A7U9TJI4</accession>
<keyword evidence="2" id="KW-1185">Reference proteome</keyword>
<dbReference type="RefSeq" id="WP_176239938.1">
    <property type="nucleotide sequence ID" value="NZ_AP024412.1"/>
</dbReference>
<protein>
    <recommendedName>
        <fullName evidence="3">ABC transporter substrate-binding protein</fullName>
    </recommendedName>
</protein>
<dbReference type="PROSITE" id="PS51257">
    <property type="entry name" value="PROKAR_LIPOPROTEIN"/>
    <property type="match status" value="1"/>
</dbReference>
<gene>
    <name evidence="1" type="ORF">MPAN_013420</name>
</gene>
<reference evidence="1" key="1">
    <citation type="submission" date="2021-01" db="EMBL/GenBank/DDBJ databases">
        <title>Draft genome sequence of Acholeplasmataceae bacterium strain Mahy22.</title>
        <authorList>
            <person name="Watanabe M."/>
            <person name="Kojima H."/>
            <person name="Fukui M."/>
        </authorList>
    </citation>
    <scope>NUCLEOTIDE SEQUENCE</scope>
    <source>
        <strain evidence="1">Mahy22</strain>
    </source>
</reference>
<evidence type="ECO:0000313" key="2">
    <source>
        <dbReference type="Proteomes" id="UP000620133"/>
    </source>
</evidence>
<dbReference type="PIRSF" id="PIRSF027386">
    <property type="entry name" value="UCP027386_ABC_sbc_TM0202"/>
    <property type="match status" value="1"/>
</dbReference>
<dbReference type="KEGG" id="manr:MPAN_013420"/>
<dbReference type="AlphaFoldDB" id="A0A7U9TJI4"/>
<dbReference type="SUPFAM" id="SSF53850">
    <property type="entry name" value="Periplasmic binding protein-like II"/>
    <property type="match status" value="1"/>
</dbReference>
<proteinExistence type="predicted"/>